<feature type="transmembrane region" description="Helical" evidence="1">
    <location>
        <begin position="65"/>
        <end position="84"/>
    </location>
</feature>
<dbReference type="InterPro" id="IPR005530">
    <property type="entry name" value="SPW"/>
</dbReference>
<comment type="caution">
    <text evidence="3">The sequence shown here is derived from an EMBL/GenBank/DDBJ whole genome shotgun (WGS) entry which is preliminary data.</text>
</comment>
<proteinExistence type="predicted"/>
<keyword evidence="1" id="KW-0472">Membrane</keyword>
<dbReference type="AlphaFoldDB" id="A0A2T2WHD0"/>
<evidence type="ECO:0000313" key="3">
    <source>
        <dbReference type="EMBL" id="PSR21644.1"/>
    </source>
</evidence>
<protein>
    <recommendedName>
        <fullName evidence="2">SPW repeat-containing integral membrane domain-containing protein</fullName>
    </recommendedName>
</protein>
<feature type="domain" description="SPW repeat-containing integral membrane" evidence="2">
    <location>
        <begin position="9"/>
        <end position="103"/>
    </location>
</feature>
<keyword evidence="1" id="KW-1133">Transmembrane helix</keyword>
<evidence type="ECO:0000256" key="1">
    <source>
        <dbReference type="SAM" id="Phobius"/>
    </source>
</evidence>
<dbReference type="Proteomes" id="UP000241848">
    <property type="component" value="Unassembled WGS sequence"/>
</dbReference>
<sequence length="124" mass="13209">MNMGTSRWWIVAIFGAWFVVSGFVLSAAKHSSHVELSFIIGGALILLGALWIAMAPTAGVWRDAIVALLGIWMAISPWVLGFAAHHKDDLLITLVIGVLVLVGAGLSFVLPKDQNAPGRQHSPA</sequence>
<evidence type="ECO:0000313" key="4">
    <source>
        <dbReference type="Proteomes" id="UP000241848"/>
    </source>
</evidence>
<feature type="transmembrane region" description="Helical" evidence="1">
    <location>
        <begin position="90"/>
        <end position="110"/>
    </location>
</feature>
<organism evidence="3 4">
    <name type="scientific">Sulfobacillus acidophilus</name>
    <dbReference type="NCBI Taxonomy" id="53633"/>
    <lineage>
        <taxon>Bacteria</taxon>
        <taxon>Bacillati</taxon>
        <taxon>Bacillota</taxon>
        <taxon>Clostridia</taxon>
        <taxon>Eubacteriales</taxon>
        <taxon>Clostridiales Family XVII. Incertae Sedis</taxon>
        <taxon>Sulfobacillus</taxon>
    </lineage>
</organism>
<feature type="transmembrane region" description="Helical" evidence="1">
    <location>
        <begin position="36"/>
        <end position="53"/>
    </location>
</feature>
<evidence type="ECO:0000259" key="2">
    <source>
        <dbReference type="Pfam" id="PF03779"/>
    </source>
</evidence>
<dbReference type="Pfam" id="PF03779">
    <property type="entry name" value="SPW"/>
    <property type="match status" value="1"/>
</dbReference>
<reference evidence="3 4" key="1">
    <citation type="journal article" date="2014" name="BMC Genomics">
        <title>Comparison of environmental and isolate Sulfobacillus genomes reveals diverse carbon, sulfur, nitrogen, and hydrogen metabolisms.</title>
        <authorList>
            <person name="Justice N.B."/>
            <person name="Norman A."/>
            <person name="Brown C.T."/>
            <person name="Singh A."/>
            <person name="Thomas B.C."/>
            <person name="Banfield J.F."/>
        </authorList>
    </citation>
    <scope>NUCLEOTIDE SEQUENCE [LARGE SCALE GENOMIC DNA]</scope>
    <source>
        <strain evidence="3">AMDSBA3</strain>
    </source>
</reference>
<gene>
    <name evidence="3" type="ORF">C7B45_10020</name>
</gene>
<keyword evidence="1" id="KW-0812">Transmembrane</keyword>
<name>A0A2T2WHD0_9FIRM</name>
<accession>A0A2T2WHD0</accession>
<dbReference type="EMBL" id="PXYV01000030">
    <property type="protein sequence ID" value="PSR21644.1"/>
    <property type="molecule type" value="Genomic_DNA"/>
</dbReference>